<protein>
    <recommendedName>
        <fullName evidence="3">DUF4408 domain-containing protein</fullName>
    </recommendedName>
</protein>
<evidence type="ECO:0000256" key="1">
    <source>
        <dbReference type="SAM" id="MobiDB-lite"/>
    </source>
</evidence>
<gene>
    <name evidence="4" type="ORF">ZIOFF_046254</name>
</gene>
<keyword evidence="2" id="KW-1133">Transmembrane helix</keyword>
<proteinExistence type="predicted"/>
<dbReference type="Proteomes" id="UP000734854">
    <property type="component" value="Unassembled WGS sequence"/>
</dbReference>
<evidence type="ECO:0000313" key="5">
    <source>
        <dbReference type="Proteomes" id="UP000734854"/>
    </source>
</evidence>
<name>A0A8J5KZ46_ZINOF</name>
<dbReference type="InterPro" id="IPR025520">
    <property type="entry name" value="DUF4408"/>
</dbReference>
<feature type="transmembrane region" description="Helical" evidence="2">
    <location>
        <begin position="58"/>
        <end position="79"/>
    </location>
</feature>
<evidence type="ECO:0000259" key="3">
    <source>
        <dbReference type="Pfam" id="PF14364"/>
    </source>
</evidence>
<feature type="domain" description="DUF4408" evidence="3">
    <location>
        <begin position="55"/>
        <end position="82"/>
    </location>
</feature>
<keyword evidence="5" id="KW-1185">Reference proteome</keyword>
<organism evidence="4 5">
    <name type="scientific">Zingiber officinale</name>
    <name type="common">Ginger</name>
    <name type="synonym">Amomum zingiber</name>
    <dbReference type="NCBI Taxonomy" id="94328"/>
    <lineage>
        <taxon>Eukaryota</taxon>
        <taxon>Viridiplantae</taxon>
        <taxon>Streptophyta</taxon>
        <taxon>Embryophyta</taxon>
        <taxon>Tracheophyta</taxon>
        <taxon>Spermatophyta</taxon>
        <taxon>Magnoliopsida</taxon>
        <taxon>Liliopsida</taxon>
        <taxon>Zingiberales</taxon>
        <taxon>Zingiberaceae</taxon>
        <taxon>Zingiber</taxon>
    </lineage>
</organism>
<reference evidence="4 5" key="1">
    <citation type="submission" date="2020-08" db="EMBL/GenBank/DDBJ databases">
        <title>Plant Genome Project.</title>
        <authorList>
            <person name="Zhang R.-G."/>
        </authorList>
    </citation>
    <scope>NUCLEOTIDE SEQUENCE [LARGE SCALE GENOMIC DNA]</scope>
    <source>
        <tissue evidence="4">Rhizome</tissue>
    </source>
</reference>
<evidence type="ECO:0000256" key="2">
    <source>
        <dbReference type="SAM" id="Phobius"/>
    </source>
</evidence>
<evidence type="ECO:0000313" key="4">
    <source>
        <dbReference type="EMBL" id="KAG6498342.1"/>
    </source>
</evidence>
<keyword evidence="2" id="KW-0472">Membrane</keyword>
<comment type="caution">
    <text evidence="4">The sequence shown here is derived from an EMBL/GenBank/DDBJ whole genome shotgun (WGS) entry which is preliminary data.</text>
</comment>
<dbReference type="AlphaFoldDB" id="A0A8J5KZ46"/>
<accession>A0A8J5KZ46</accession>
<dbReference type="Pfam" id="PF14364">
    <property type="entry name" value="DUF4408"/>
    <property type="match status" value="1"/>
</dbReference>
<dbReference type="EMBL" id="JACMSC010000012">
    <property type="protein sequence ID" value="KAG6498342.1"/>
    <property type="molecule type" value="Genomic_DNA"/>
</dbReference>
<feature type="region of interest" description="Disordered" evidence="1">
    <location>
        <begin position="198"/>
        <end position="231"/>
    </location>
</feature>
<sequence>MANSGSSSRTRGCETLIGASKLGFLFLCILSVGAATRVAVPAAAEALAVAFPGYRAALRSWLAPPYLFVAVHLIIFVIWKLSDKKQQPREHWAAESRIVDFGNPKKSTFLGSPPVAGISVKPSPDISPLGTTPSSAAAVAASDPTERSPSDVSCLTTESDAVRVVSSAVINKRGVEEESKSSVKQVEEGYEAAAIANEAITGKTPRSPATPRHEEAKQPAAAPSPSATDEFNRRIDDFIKKNREQIRLLNGRSSWNVGLVLGLLIDEVFCACCSIICIVLQVEKSIENGTKRYDCKQLSAVQFARTVNHTQGVNFEDEYQPALYSVGGISTGGDRGGGEGIGQRRRIPDSFSEPTFAETQRPLFLVALRLSSRLLPQIEPPLPVHTPLGASVPSTQSKGFSFVITVVVNLRWFLCRSNRAEESRKEKNEKPT</sequence>
<keyword evidence="2" id="KW-0812">Transmembrane</keyword>
<feature type="region of interest" description="Disordered" evidence="1">
    <location>
        <begin position="122"/>
        <end position="155"/>
    </location>
</feature>